<sequence>MAGTSSSSSSAALRLLQRLEGLKLRQVSAVWVDTVWELDFTETEPLDSHLEEEIIEDGLEVFSQLHKSLLKFISQDQESAGGIWTLFAENDIHHNVLVAVLYHFVHMIHDKNAGVAQREYALHAAGLYFLLLEIPGSVANRLFHPVLFDKCLATLTRSWPMGVEKNRKRKKDTQVKSSQHEAKGRKRSKPARQTESQMDDIFEEEEEDAHVHFSVNDLCRIRDSIFSVLKNFLRFLSKFSLKDNPHCAHHCLQVFSQLTSFEPVIGGLSFSKAVNIERMRTMPELSYYGLRLLCSPMHGDVNKLLCSLFETLLNTILMIRCEEGSKSIVLLGVGQKIVLAKDVAIKFISYIVDELKEPALPTLRILLQHICAKVPDKLEYRSCAAQSVVQLLKKLPSADYATFLDWLFKYSQNSKISYRAFALDVVMALLDLPEREPDDTVPQEHHKYLMHKYWLQVLILGRCSDKAPTVRSRALSCLAQCLNLGFSSAVDSIHELVLGTTRPTMFHSQSEGMLDIQKTCATGGEAVTDQQTSLNAIKYDEFTEGNSVVSNATTNQFRNLGTLKSIEITDLWDSSVTDVKDVMSMLRSRAGDERSNVRKSALQVFVSILKHNLVNCKEKDLSILEDRCRDPALSVRKQALQSITELLLVQPSNPLLQKAWLNGVIPVVIDSECSVQEKVLECLDRVIVQQIKHYNMFSDQDKHQRLAWDVLALLTLENHELCRYLTKAFHLWSYQNKFNSTFIKNLISHTDMEHAPAAWMLLSKVVGSSTNLNYGKIIETWDNIYRSKKIDESTSNVFRVIGHIAQHLPEETRTQLIDDVQNWINAFCFPPEIISPAVEALGKLCQPQCNSSAETQVLMNQICGKLISACESYISKIVLTEAGAECLDENVVVRYLFTLGEVAQLCPAKIEKRIFLLVQSFLAASRSLTQAGGPEGGDLLASQPLSQFAGSTMPPVIRAHAFVTLGKLCLQHEDLAKKCIAALARELDVCEDVAVRNNVIIVMCDLCVRYTTMVDRYIPNIAVCLKDESPFIRKQTLIMLTNLLQEEFVKWKGSLFFRFVSVLVDSDESIARFAKFCLVHLLLKRNPLMFSQHFIECILHFNNYEKHEKYIISQTEREKKLFSLKGNANKENRMTIYKFLLEHFTDEQRFNLTTKIVHVILAYFVDGMLPLDTDASDLLSDIFSVMSCKEIKLSSTRSKPADEEPIDNDEMAKANAVMQVAQKKLISQVQKNNFVENIIPIVTCLKTQLQQKHIPALKDLMNYLREVMQDYRNELKDLFAADKQLAAELEYDMKKYEEQIAREEMERQNPTPAAEIRSPTQTPVQSPRGSAAQVGVGIQSTVGTRGAVSMLRTPQQMTSKLYAFVTPNSGVQNTPAATIPRRKSLSTMAILNSAKKAAQTGDKKHSKSIGWKVTTPPSENPVPKQQASFHSSGQYTRSGSSSSNSSLSGRAISTPDRTIDNLTFAAGVSYISPTPSEHGKEHSQKNVLCLKSPDKPAPQPQQWNVASPVAKTLNKPRVRKTPMRSSN</sequence>
<dbReference type="InterPro" id="IPR012371">
    <property type="entry name" value="NCAPD3"/>
</dbReference>
<protein>
    <recommendedName>
        <fullName evidence="7">Condensin-2 complex subunit D3</fullName>
    </recommendedName>
</protein>
<feature type="compositionally biased region" description="Basic and acidic residues" evidence="8">
    <location>
        <begin position="172"/>
        <end position="182"/>
    </location>
</feature>
<feature type="region of interest" description="Disordered" evidence="8">
    <location>
        <begin position="1304"/>
        <end position="1337"/>
    </location>
</feature>
<evidence type="ECO:0000313" key="10">
    <source>
        <dbReference type="Ensembl" id="ENSCMIP00000012882.1"/>
    </source>
</evidence>
<dbReference type="InterPro" id="IPR016024">
    <property type="entry name" value="ARM-type_fold"/>
</dbReference>
<evidence type="ECO:0000256" key="5">
    <source>
        <dbReference type="ARBA" id="ARBA00023242"/>
    </source>
</evidence>
<evidence type="ECO:0000313" key="11">
    <source>
        <dbReference type="Proteomes" id="UP000314986"/>
    </source>
</evidence>
<keyword evidence="6 7" id="KW-0131">Cell cycle</keyword>
<feature type="region of interest" description="Disordered" evidence="8">
    <location>
        <begin position="1473"/>
        <end position="1527"/>
    </location>
</feature>
<dbReference type="Ensembl" id="ENSCMIT00000013173.1">
    <property type="protein sequence ID" value="ENSCMIP00000012882.1"/>
    <property type="gene ID" value="ENSCMIG00000006435.1"/>
</dbReference>
<comment type="subunit">
    <text evidence="7">Component of the condensin-2 complex.</text>
</comment>
<dbReference type="FunFam" id="1.25.10.10:FF:000613">
    <property type="entry name" value="Condensin-2 complex subunit D3"/>
    <property type="match status" value="1"/>
</dbReference>
<dbReference type="OMA" id="KYRQFAV"/>
<gene>
    <name evidence="10" type="primary">ncapd3</name>
</gene>
<reference evidence="11" key="1">
    <citation type="journal article" date="2006" name="Science">
        <title>Ancient noncoding elements conserved in the human genome.</title>
        <authorList>
            <person name="Venkatesh B."/>
            <person name="Kirkness E.F."/>
            <person name="Loh Y.H."/>
            <person name="Halpern A.L."/>
            <person name="Lee A.P."/>
            <person name="Johnson J."/>
            <person name="Dandona N."/>
            <person name="Viswanathan L.D."/>
            <person name="Tay A."/>
            <person name="Venter J.C."/>
            <person name="Strausberg R.L."/>
            <person name="Brenner S."/>
        </authorList>
    </citation>
    <scope>NUCLEOTIDE SEQUENCE [LARGE SCALE GENOMIC DNA]</scope>
</reference>
<dbReference type="GO" id="GO:0051301">
    <property type="term" value="P:cell division"/>
    <property type="evidence" value="ECO:0007669"/>
    <property type="project" value="UniProtKB-UniRule"/>
</dbReference>
<dbReference type="InterPro" id="IPR011989">
    <property type="entry name" value="ARM-like"/>
</dbReference>
<feature type="region of interest" description="Disordered" evidence="8">
    <location>
        <begin position="163"/>
        <end position="197"/>
    </location>
</feature>
<dbReference type="GO" id="GO:0010032">
    <property type="term" value="P:meiotic chromosome condensation"/>
    <property type="evidence" value="ECO:0007669"/>
    <property type="project" value="TreeGrafter"/>
</dbReference>
<dbReference type="KEGG" id="cmk:103180303"/>
<evidence type="ECO:0000256" key="2">
    <source>
        <dbReference type="ARBA" id="ARBA00022618"/>
    </source>
</evidence>
<dbReference type="GeneTree" id="ENSGT00940000153566"/>
<feature type="domain" description="Condensin complex subunit 1 C-terminal" evidence="9">
    <location>
        <begin position="995"/>
        <end position="1158"/>
    </location>
</feature>
<dbReference type="GO" id="GO:0000796">
    <property type="term" value="C:condensin complex"/>
    <property type="evidence" value="ECO:0007669"/>
    <property type="project" value="UniProtKB-UniRule"/>
</dbReference>
<dbReference type="STRING" id="7868.ENSCMIP00000012882"/>
<keyword evidence="5 7" id="KW-0539">Nucleus</keyword>
<accession>A0A4W3HCL0</accession>
<keyword evidence="4 7" id="KW-0226">DNA condensation</keyword>
<evidence type="ECO:0000256" key="1">
    <source>
        <dbReference type="ARBA" id="ARBA00004123"/>
    </source>
</evidence>
<dbReference type="CTD" id="23310"/>
<dbReference type="Proteomes" id="UP000314986">
    <property type="component" value="Unassembled WGS sequence"/>
</dbReference>
<dbReference type="SUPFAM" id="SSF48371">
    <property type="entry name" value="ARM repeat"/>
    <property type="match status" value="1"/>
</dbReference>
<reference evidence="10" key="4">
    <citation type="submission" date="2025-08" db="UniProtKB">
        <authorList>
            <consortium name="Ensembl"/>
        </authorList>
    </citation>
    <scope>IDENTIFICATION</scope>
</reference>
<reference evidence="10" key="5">
    <citation type="submission" date="2025-09" db="UniProtKB">
        <authorList>
            <consortium name="Ensembl"/>
        </authorList>
    </citation>
    <scope>IDENTIFICATION</scope>
</reference>
<keyword evidence="3 7" id="KW-0498">Mitosis</keyword>
<reference evidence="11" key="3">
    <citation type="journal article" date="2014" name="Nature">
        <title>Elephant shark genome provides unique insights into gnathostome evolution.</title>
        <authorList>
            <consortium name="International Elephant Shark Genome Sequencing Consortium"/>
            <person name="Venkatesh B."/>
            <person name="Lee A.P."/>
            <person name="Ravi V."/>
            <person name="Maurya A.K."/>
            <person name="Lian M.M."/>
            <person name="Swann J.B."/>
            <person name="Ohta Y."/>
            <person name="Flajnik M.F."/>
            <person name="Sutoh Y."/>
            <person name="Kasahara M."/>
            <person name="Hoon S."/>
            <person name="Gangu V."/>
            <person name="Roy S.W."/>
            <person name="Irimia M."/>
            <person name="Korzh V."/>
            <person name="Kondrychyn I."/>
            <person name="Lim Z.W."/>
            <person name="Tay B.H."/>
            <person name="Tohari S."/>
            <person name="Kong K.W."/>
            <person name="Ho S."/>
            <person name="Lorente-Galdos B."/>
            <person name="Quilez J."/>
            <person name="Marques-Bonet T."/>
            <person name="Raney B.J."/>
            <person name="Ingham P.W."/>
            <person name="Tay A."/>
            <person name="Hillier L.W."/>
            <person name="Minx P."/>
            <person name="Boehm T."/>
            <person name="Wilson R.K."/>
            <person name="Brenner S."/>
            <person name="Warren W.C."/>
        </authorList>
    </citation>
    <scope>NUCLEOTIDE SEQUENCE [LARGE SCALE GENOMIC DNA]</scope>
</reference>
<dbReference type="InterPro" id="IPR026971">
    <property type="entry name" value="CND1/NCAPD3"/>
</dbReference>
<dbReference type="PANTHER" id="PTHR14222">
    <property type="entry name" value="CONDENSIN"/>
    <property type="match status" value="1"/>
</dbReference>
<evidence type="ECO:0000256" key="7">
    <source>
        <dbReference type="PIRNR" id="PIRNR036508"/>
    </source>
</evidence>
<dbReference type="GO" id="GO:0042393">
    <property type="term" value="F:histone binding"/>
    <property type="evidence" value="ECO:0007669"/>
    <property type="project" value="TreeGrafter"/>
</dbReference>
<dbReference type="GO" id="GO:0000779">
    <property type="term" value="C:condensed chromosome, centromeric region"/>
    <property type="evidence" value="ECO:0007669"/>
    <property type="project" value="UniProtKB-UniRule"/>
</dbReference>
<evidence type="ECO:0000256" key="8">
    <source>
        <dbReference type="SAM" id="MobiDB-lite"/>
    </source>
</evidence>
<dbReference type="InterPro" id="IPR032682">
    <property type="entry name" value="Cnd1_C"/>
</dbReference>
<name>A0A4W3HCL0_CALMI</name>
<dbReference type="GO" id="GO:0007076">
    <property type="term" value="P:mitotic chromosome condensation"/>
    <property type="evidence" value="ECO:0007669"/>
    <property type="project" value="UniProtKB-UniRule"/>
</dbReference>
<evidence type="ECO:0000259" key="9">
    <source>
        <dbReference type="Pfam" id="PF12717"/>
    </source>
</evidence>
<organism evidence="10 11">
    <name type="scientific">Callorhinchus milii</name>
    <name type="common">Ghost shark</name>
    <dbReference type="NCBI Taxonomy" id="7868"/>
    <lineage>
        <taxon>Eukaryota</taxon>
        <taxon>Metazoa</taxon>
        <taxon>Chordata</taxon>
        <taxon>Craniata</taxon>
        <taxon>Vertebrata</taxon>
        <taxon>Chondrichthyes</taxon>
        <taxon>Holocephali</taxon>
        <taxon>Chimaeriformes</taxon>
        <taxon>Callorhinchidae</taxon>
        <taxon>Callorhinchus</taxon>
    </lineage>
</organism>
<dbReference type="Pfam" id="PF12717">
    <property type="entry name" value="Cnd1"/>
    <property type="match status" value="1"/>
</dbReference>
<feature type="compositionally biased region" description="Low complexity" evidence="8">
    <location>
        <begin position="1431"/>
        <end position="1449"/>
    </location>
</feature>
<dbReference type="InParanoid" id="A0A4W3HCL0"/>
<evidence type="ECO:0000256" key="3">
    <source>
        <dbReference type="ARBA" id="ARBA00022776"/>
    </source>
</evidence>
<keyword evidence="11" id="KW-1185">Reference proteome</keyword>
<dbReference type="PIRSF" id="PIRSF036508">
    <property type="entry name" value="Condns_HCP-6"/>
    <property type="match status" value="1"/>
</dbReference>
<dbReference type="PANTHER" id="PTHR14222:SF1">
    <property type="entry name" value="CONDENSIN-2 COMPLEX SUBUNIT D3"/>
    <property type="match status" value="1"/>
</dbReference>
<keyword evidence="2 7" id="KW-0132">Cell division</keyword>
<comment type="function">
    <text evidence="7">Regulatory subunit of the condensin-2 complex, a complex which establishes mitotic chromosome architecture and is involved in physical rigidity of the chromatid axis.</text>
</comment>
<dbReference type="GO" id="GO:0005634">
    <property type="term" value="C:nucleus"/>
    <property type="evidence" value="ECO:0007669"/>
    <property type="project" value="UniProtKB-SubCell"/>
</dbReference>
<dbReference type="Gene3D" id="1.25.10.10">
    <property type="entry name" value="Leucine-rich Repeat Variant"/>
    <property type="match status" value="3"/>
</dbReference>
<dbReference type="FunFam" id="1.25.10.10:FF:000345">
    <property type="entry name" value="Condensin-2 complex subunit D3"/>
    <property type="match status" value="1"/>
</dbReference>
<dbReference type="OrthoDB" id="10263978at2759"/>
<proteinExistence type="predicted"/>
<comment type="subcellular location">
    <subcellularLocation>
        <location evidence="1 7">Nucleus</location>
    </subcellularLocation>
</comment>
<evidence type="ECO:0000256" key="4">
    <source>
        <dbReference type="ARBA" id="ARBA00023067"/>
    </source>
</evidence>
<dbReference type="GeneID" id="103180303"/>
<evidence type="ECO:0000256" key="6">
    <source>
        <dbReference type="ARBA" id="ARBA00023306"/>
    </source>
</evidence>
<feature type="region of interest" description="Disordered" evidence="8">
    <location>
        <begin position="1395"/>
        <end position="1454"/>
    </location>
</feature>
<feature type="compositionally biased region" description="Polar residues" evidence="8">
    <location>
        <begin position="1318"/>
        <end position="1328"/>
    </location>
</feature>
<feature type="compositionally biased region" description="Basic residues" evidence="8">
    <location>
        <begin position="1514"/>
        <end position="1527"/>
    </location>
</feature>
<reference evidence="11" key="2">
    <citation type="journal article" date="2007" name="PLoS Biol.">
        <title>Survey sequencing and comparative analysis of the elephant shark (Callorhinchus milii) genome.</title>
        <authorList>
            <person name="Venkatesh B."/>
            <person name="Kirkness E.F."/>
            <person name="Loh Y.H."/>
            <person name="Halpern A.L."/>
            <person name="Lee A.P."/>
            <person name="Johnson J."/>
            <person name="Dandona N."/>
            <person name="Viswanathan L.D."/>
            <person name="Tay A."/>
            <person name="Venter J.C."/>
            <person name="Strausberg R.L."/>
            <person name="Brenner S."/>
        </authorList>
    </citation>
    <scope>NUCLEOTIDE SEQUENCE [LARGE SCALE GENOMIC DNA]</scope>
</reference>